<evidence type="ECO:0000313" key="3">
    <source>
        <dbReference type="Proteomes" id="UP000799537"/>
    </source>
</evidence>
<proteinExistence type="predicted"/>
<dbReference type="RefSeq" id="XP_033664135.1">
    <property type="nucleotide sequence ID" value="XM_033813659.1"/>
</dbReference>
<accession>A0A6A6CCS1</accession>
<protein>
    <submittedName>
        <fullName evidence="2">Uncharacterized protein</fullName>
    </submittedName>
</protein>
<organism evidence="2 3">
    <name type="scientific">Zasmidium cellare ATCC 36951</name>
    <dbReference type="NCBI Taxonomy" id="1080233"/>
    <lineage>
        <taxon>Eukaryota</taxon>
        <taxon>Fungi</taxon>
        <taxon>Dikarya</taxon>
        <taxon>Ascomycota</taxon>
        <taxon>Pezizomycotina</taxon>
        <taxon>Dothideomycetes</taxon>
        <taxon>Dothideomycetidae</taxon>
        <taxon>Mycosphaerellales</taxon>
        <taxon>Mycosphaerellaceae</taxon>
        <taxon>Zasmidium</taxon>
    </lineage>
</organism>
<dbReference type="EMBL" id="ML993609">
    <property type="protein sequence ID" value="KAF2163246.1"/>
    <property type="molecule type" value="Genomic_DNA"/>
</dbReference>
<dbReference type="AlphaFoldDB" id="A0A6A6CCS1"/>
<evidence type="ECO:0000313" key="2">
    <source>
        <dbReference type="EMBL" id="KAF2163246.1"/>
    </source>
</evidence>
<gene>
    <name evidence="2" type="ORF">M409DRAFT_57544</name>
</gene>
<feature type="compositionally biased region" description="Low complexity" evidence="1">
    <location>
        <begin position="1"/>
        <end position="15"/>
    </location>
</feature>
<reference evidence="2" key="1">
    <citation type="journal article" date="2020" name="Stud. Mycol.">
        <title>101 Dothideomycetes genomes: a test case for predicting lifestyles and emergence of pathogens.</title>
        <authorList>
            <person name="Haridas S."/>
            <person name="Albert R."/>
            <person name="Binder M."/>
            <person name="Bloem J."/>
            <person name="Labutti K."/>
            <person name="Salamov A."/>
            <person name="Andreopoulos B."/>
            <person name="Baker S."/>
            <person name="Barry K."/>
            <person name="Bills G."/>
            <person name="Bluhm B."/>
            <person name="Cannon C."/>
            <person name="Castanera R."/>
            <person name="Culley D."/>
            <person name="Daum C."/>
            <person name="Ezra D."/>
            <person name="Gonzalez J."/>
            <person name="Henrissat B."/>
            <person name="Kuo A."/>
            <person name="Liang C."/>
            <person name="Lipzen A."/>
            <person name="Lutzoni F."/>
            <person name="Magnuson J."/>
            <person name="Mondo S."/>
            <person name="Nolan M."/>
            <person name="Ohm R."/>
            <person name="Pangilinan J."/>
            <person name="Park H.-J."/>
            <person name="Ramirez L."/>
            <person name="Alfaro M."/>
            <person name="Sun H."/>
            <person name="Tritt A."/>
            <person name="Yoshinaga Y."/>
            <person name="Zwiers L.-H."/>
            <person name="Turgeon B."/>
            <person name="Goodwin S."/>
            <person name="Spatafora J."/>
            <person name="Crous P."/>
            <person name="Grigoriev I."/>
        </authorList>
    </citation>
    <scope>NUCLEOTIDE SEQUENCE</scope>
    <source>
        <strain evidence="2">ATCC 36951</strain>
    </source>
</reference>
<name>A0A6A6CCS1_ZASCE</name>
<dbReference type="Proteomes" id="UP000799537">
    <property type="component" value="Unassembled WGS sequence"/>
</dbReference>
<sequence>MTTTPRTKMATTDTTSQNSEHLALLSAAQPQPQYSNTSTNTHQEEDDEEEGDLERDFPPISPLPTPPKKPAVTTNNKAPPTSQTTTEHQFASAVKENRRQDVPKPLTPPALGLTPISVGTAASRNPPERPQNEWLNRVFREVARRAVEGKGNGEREGV</sequence>
<dbReference type="GeneID" id="54566931"/>
<feature type="compositionally biased region" description="Acidic residues" evidence="1">
    <location>
        <begin position="44"/>
        <end position="53"/>
    </location>
</feature>
<feature type="compositionally biased region" description="Polar residues" evidence="1">
    <location>
        <begin position="28"/>
        <end position="41"/>
    </location>
</feature>
<feature type="compositionally biased region" description="Pro residues" evidence="1">
    <location>
        <begin position="59"/>
        <end position="69"/>
    </location>
</feature>
<evidence type="ECO:0000256" key="1">
    <source>
        <dbReference type="SAM" id="MobiDB-lite"/>
    </source>
</evidence>
<feature type="compositionally biased region" description="Polar residues" evidence="1">
    <location>
        <begin position="72"/>
        <end position="89"/>
    </location>
</feature>
<keyword evidence="3" id="KW-1185">Reference proteome</keyword>
<feature type="region of interest" description="Disordered" evidence="1">
    <location>
        <begin position="1"/>
        <end position="134"/>
    </location>
</feature>